<feature type="transmembrane region" description="Helical" evidence="6">
    <location>
        <begin position="267"/>
        <end position="286"/>
    </location>
</feature>
<keyword evidence="8" id="KW-1185">Reference proteome</keyword>
<keyword evidence="4 6" id="KW-0472">Membrane</keyword>
<protein>
    <submittedName>
        <fullName evidence="7">Uncharacterized protein</fullName>
    </submittedName>
</protein>
<gene>
    <name evidence="7" type="ORF">JTE90_012755</name>
</gene>
<keyword evidence="2 6" id="KW-0812">Transmembrane</keyword>
<evidence type="ECO:0000256" key="3">
    <source>
        <dbReference type="ARBA" id="ARBA00022989"/>
    </source>
</evidence>
<feature type="compositionally biased region" description="Low complexity" evidence="5">
    <location>
        <begin position="23"/>
        <end position="47"/>
    </location>
</feature>
<feature type="compositionally biased region" description="Pro residues" evidence="5">
    <location>
        <begin position="1"/>
        <end position="11"/>
    </location>
</feature>
<dbReference type="GO" id="GO:2001234">
    <property type="term" value="P:negative regulation of apoptotic signaling pathway"/>
    <property type="evidence" value="ECO:0007669"/>
    <property type="project" value="TreeGrafter"/>
</dbReference>
<dbReference type="GO" id="GO:0016020">
    <property type="term" value="C:membrane"/>
    <property type="evidence" value="ECO:0007669"/>
    <property type="project" value="UniProtKB-SubCell"/>
</dbReference>
<comment type="caution">
    <text evidence="7">The sequence shown here is derived from an EMBL/GenBank/DDBJ whole genome shotgun (WGS) entry which is preliminary data.</text>
</comment>
<evidence type="ECO:0000256" key="2">
    <source>
        <dbReference type="ARBA" id="ARBA00022692"/>
    </source>
</evidence>
<dbReference type="PANTHER" id="PTHR23291:SF127">
    <property type="entry name" value="PROTEIN LIFEGUARD 1-LIKE"/>
    <property type="match status" value="1"/>
</dbReference>
<feature type="transmembrane region" description="Helical" evidence="6">
    <location>
        <begin position="237"/>
        <end position="255"/>
    </location>
</feature>
<evidence type="ECO:0000256" key="6">
    <source>
        <dbReference type="SAM" id="Phobius"/>
    </source>
</evidence>
<dbReference type="EMBL" id="JAFNEN010000003">
    <property type="protein sequence ID" value="KAG8201691.1"/>
    <property type="molecule type" value="Genomic_DNA"/>
</dbReference>
<feature type="transmembrane region" description="Helical" evidence="6">
    <location>
        <begin position="147"/>
        <end position="167"/>
    </location>
</feature>
<feature type="transmembrane region" description="Helical" evidence="6">
    <location>
        <begin position="211"/>
        <end position="231"/>
    </location>
</feature>
<dbReference type="CDD" id="cd10428">
    <property type="entry name" value="LFG_like"/>
    <property type="match status" value="1"/>
</dbReference>
<evidence type="ECO:0000313" key="7">
    <source>
        <dbReference type="EMBL" id="KAG8201691.1"/>
    </source>
</evidence>
<feature type="transmembrane region" description="Helical" evidence="6">
    <location>
        <begin position="179"/>
        <end position="199"/>
    </location>
</feature>
<dbReference type="Pfam" id="PF01027">
    <property type="entry name" value="Bax1-I"/>
    <property type="match status" value="1"/>
</dbReference>
<dbReference type="PANTHER" id="PTHR23291">
    <property type="entry name" value="BAX INHIBITOR-RELATED"/>
    <property type="match status" value="1"/>
</dbReference>
<dbReference type="GO" id="GO:0005794">
    <property type="term" value="C:Golgi apparatus"/>
    <property type="evidence" value="ECO:0007669"/>
    <property type="project" value="TreeGrafter"/>
</dbReference>
<name>A0AAV6W2L6_9ARAC</name>
<keyword evidence="3 6" id="KW-1133">Transmembrane helix</keyword>
<feature type="region of interest" description="Disordered" evidence="5">
    <location>
        <begin position="1"/>
        <end position="49"/>
    </location>
</feature>
<dbReference type="AlphaFoldDB" id="A0AAV6W2L6"/>
<accession>A0AAV6W2L6</accession>
<proteinExistence type="predicted"/>
<feature type="transmembrane region" description="Helical" evidence="6">
    <location>
        <begin position="292"/>
        <end position="308"/>
    </location>
</feature>
<organism evidence="7 8">
    <name type="scientific">Oedothorax gibbosus</name>
    <dbReference type="NCBI Taxonomy" id="931172"/>
    <lineage>
        <taxon>Eukaryota</taxon>
        <taxon>Metazoa</taxon>
        <taxon>Ecdysozoa</taxon>
        <taxon>Arthropoda</taxon>
        <taxon>Chelicerata</taxon>
        <taxon>Arachnida</taxon>
        <taxon>Araneae</taxon>
        <taxon>Araneomorphae</taxon>
        <taxon>Entelegynae</taxon>
        <taxon>Araneoidea</taxon>
        <taxon>Linyphiidae</taxon>
        <taxon>Erigoninae</taxon>
        <taxon>Oedothorax</taxon>
    </lineage>
</organism>
<evidence type="ECO:0000256" key="4">
    <source>
        <dbReference type="ARBA" id="ARBA00023136"/>
    </source>
</evidence>
<comment type="subcellular location">
    <subcellularLocation>
        <location evidence="1">Membrane</location>
        <topology evidence="1">Multi-pass membrane protein</topology>
    </subcellularLocation>
</comment>
<feature type="transmembrane region" description="Helical" evidence="6">
    <location>
        <begin position="328"/>
        <end position="348"/>
    </location>
</feature>
<dbReference type="GO" id="GO:0005783">
    <property type="term" value="C:endoplasmic reticulum"/>
    <property type="evidence" value="ECO:0007669"/>
    <property type="project" value="TreeGrafter"/>
</dbReference>
<dbReference type="Proteomes" id="UP000827092">
    <property type="component" value="Unassembled WGS sequence"/>
</dbReference>
<evidence type="ECO:0000256" key="1">
    <source>
        <dbReference type="ARBA" id="ARBA00004141"/>
    </source>
</evidence>
<evidence type="ECO:0000256" key="5">
    <source>
        <dbReference type="SAM" id="MobiDB-lite"/>
    </source>
</evidence>
<evidence type="ECO:0000313" key="8">
    <source>
        <dbReference type="Proteomes" id="UP000827092"/>
    </source>
</evidence>
<reference evidence="7 8" key="1">
    <citation type="journal article" date="2022" name="Nat. Ecol. Evol.">
        <title>A masculinizing supergene underlies an exaggerated male reproductive morph in a spider.</title>
        <authorList>
            <person name="Hendrickx F."/>
            <person name="De Corte Z."/>
            <person name="Sonet G."/>
            <person name="Van Belleghem S.M."/>
            <person name="Kostlbacher S."/>
            <person name="Vangestel C."/>
        </authorList>
    </citation>
    <scope>NUCLEOTIDE SEQUENCE [LARGE SCALE GENOMIC DNA]</scope>
    <source>
        <strain evidence="7">W744_W776</strain>
    </source>
</reference>
<dbReference type="InterPro" id="IPR006214">
    <property type="entry name" value="Bax_inhibitor_1-related"/>
</dbReference>
<sequence length="354" mass="38868">MAAPLPPPYPGFRPDLAGGQSNQQFGYPGQQFPPMGQQFPPMGQQFPPAGPQFPPLGQQFQPAGAQPYPTQQFVSQPQGQAGYAPKPQFAGQGYPDPGAGNFSAYGTPPTTDATFLAGAGDAIKDDSIPGFSGFSDKAIRAVFVRKVYLMLMVQLLFSLAVISLFVFEKRVKLFVRRNISLYYVSYFIFLGVYIALACCGNLRRKYPTNMIMLSIFTISMSYMLGTISSFYDTDVVLMAVGICAGVTLAVSVFSFHTKFDFTSCGGVLFILVWVLFLFGILTIFTYNRIMTTIYAGCGALLFTLFLAYDTQMLMGGKKHELSPEEHVFAAMQIYLDIVYIFMFLLTLLGSGKSS</sequence>